<protein>
    <submittedName>
        <fullName evidence="2">Apc15p protein</fullName>
    </submittedName>
</protein>
<dbReference type="GO" id="GO:0031145">
    <property type="term" value="P:anaphase-promoting complex-dependent catabolic process"/>
    <property type="evidence" value="ECO:0007669"/>
    <property type="project" value="InterPro"/>
</dbReference>
<organism evidence="2 3">
    <name type="scientific">Metschnikowia aff. pulcherrima</name>
    <dbReference type="NCBI Taxonomy" id="2163413"/>
    <lineage>
        <taxon>Eukaryota</taxon>
        <taxon>Fungi</taxon>
        <taxon>Dikarya</taxon>
        <taxon>Ascomycota</taxon>
        <taxon>Saccharomycotina</taxon>
        <taxon>Pichiomycetes</taxon>
        <taxon>Metschnikowiaceae</taxon>
        <taxon>Metschnikowia</taxon>
    </lineage>
</organism>
<dbReference type="AlphaFoldDB" id="A0A4P6XJV1"/>
<gene>
    <name evidence="2" type="primary">MPUL0A14010</name>
    <name evidence="2" type="ORF">METSCH_A14010</name>
</gene>
<name>A0A4P6XJV1_9ASCO</name>
<feature type="region of interest" description="Disordered" evidence="1">
    <location>
        <begin position="1"/>
        <end position="37"/>
    </location>
</feature>
<evidence type="ECO:0000256" key="1">
    <source>
        <dbReference type="SAM" id="MobiDB-lite"/>
    </source>
</evidence>
<reference evidence="3" key="1">
    <citation type="submission" date="2019-03" db="EMBL/GenBank/DDBJ databases">
        <title>Snf2 controls pulcherriminic acid biosynthesis and connects pigmentation and antifungal activity of the yeast Metschnikowia pulcherrima.</title>
        <authorList>
            <person name="Gore-Lloyd D."/>
            <person name="Sumann I."/>
            <person name="Brachmann A.O."/>
            <person name="Schneeberger K."/>
            <person name="Ortiz-Merino R.A."/>
            <person name="Moreno-Beltran M."/>
            <person name="Schlaefli M."/>
            <person name="Kirner P."/>
            <person name="Santos Kron A."/>
            <person name="Wolfe K.H."/>
            <person name="Piel J."/>
            <person name="Ahrens C.H."/>
            <person name="Henk D."/>
            <person name="Freimoser F.M."/>
        </authorList>
    </citation>
    <scope>NUCLEOTIDE SEQUENCE [LARGE SCALE GENOMIC DNA]</scope>
    <source>
        <strain evidence="3">APC 1.2</strain>
    </source>
</reference>
<dbReference type="Proteomes" id="UP000292447">
    <property type="component" value="Chromosome I"/>
</dbReference>
<accession>A0A4P6XJV1</accession>
<dbReference type="InterPro" id="IPR008402">
    <property type="entry name" value="APC_su15/mnd2"/>
</dbReference>
<dbReference type="Pfam" id="PF05841">
    <property type="entry name" value="Apc15p"/>
    <property type="match status" value="1"/>
</dbReference>
<sequence length="294" mass="31714">MYTPASIPNHLRSPWQNQRTWTSRVHETAAKSPQNPIHTHASHVHSLAQVSHEMPADAVQYAPPLSSYSAEHCGLSVAHTEYNRALQKMAFTGLRDLPLVSPLVQKRLTQLRQIRSTGYDTLAPIGINKTMRDLDEEAQLDEEDMDNQGIQAENLVAASTTQVLQNGANVSSVSATDGPGLEAAPASIFLPETDLDAHVPDADASDLSPQEALSRSRSETPDGFMAEDVEYQFDHSLLHDSAAGQESLSDSHASFTTGSVLSGPIASHPTASTYATATSNLRACDESDVDMTLE</sequence>
<evidence type="ECO:0000313" key="2">
    <source>
        <dbReference type="EMBL" id="QBM86755.1"/>
    </source>
</evidence>
<dbReference type="GO" id="GO:0005680">
    <property type="term" value="C:anaphase-promoting complex"/>
    <property type="evidence" value="ECO:0007669"/>
    <property type="project" value="InterPro"/>
</dbReference>
<feature type="compositionally biased region" description="Polar residues" evidence="1">
    <location>
        <begin position="14"/>
        <end position="23"/>
    </location>
</feature>
<proteinExistence type="predicted"/>
<evidence type="ECO:0000313" key="3">
    <source>
        <dbReference type="Proteomes" id="UP000292447"/>
    </source>
</evidence>
<keyword evidence="3" id="KW-1185">Reference proteome</keyword>
<feature type="region of interest" description="Disordered" evidence="1">
    <location>
        <begin position="198"/>
        <end position="221"/>
    </location>
</feature>
<dbReference type="EMBL" id="CP034456">
    <property type="protein sequence ID" value="QBM86755.1"/>
    <property type="molecule type" value="Genomic_DNA"/>
</dbReference>